<dbReference type="InterPro" id="IPR053146">
    <property type="entry name" value="QDO-like"/>
</dbReference>
<dbReference type="RefSeq" id="WP_123126543.1">
    <property type="nucleotide sequence ID" value="NZ_RJJD01000004.1"/>
</dbReference>
<protein>
    <submittedName>
        <fullName evidence="2">Cupin domain-containing protein</fullName>
    </submittedName>
</protein>
<evidence type="ECO:0000259" key="1">
    <source>
        <dbReference type="Pfam" id="PF07883"/>
    </source>
</evidence>
<evidence type="ECO:0000313" key="2">
    <source>
        <dbReference type="EMBL" id="RNI28686.1"/>
    </source>
</evidence>
<name>A0A3M9MT34_9BACT</name>
<dbReference type="Proteomes" id="UP000272117">
    <property type="component" value="Unassembled WGS sequence"/>
</dbReference>
<dbReference type="InterPro" id="IPR011051">
    <property type="entry name" value="RmlC_Cupin_sf"/>
</dbReference>
<feature type="domain" description="Cupin type-2" evidence="1">
    <location>
        <begin position="37"/>
        <end position="102"/>
    </location>
</feature>
<dbReference type="InterPro" id="IPR013096">
    <property type="entry name" value="Cupin_2"/>
</dbReference>
<reference evidence="2 3" key="1">
    <citation type="submission" date="2018-11" db="EMBL/GenBank/DDBJ databases">
        <title>Rufibacter latericius sp. nov., isolated from water in Baiyang Lake.</title>
        <authorList>
            <person name="Yang Y."/>
        </authorList>
    </citation>
    <scope>NUCLEOTIDE SEQUENCE [LARGE SCALE GENOMIC DNA]</scope>
    <source>
        <strain evidence="2 3">R-22-1c-1</strain>
    </source>
</reference>
<dbReference type="PANTHER" id="PTHR36440">
    <property type="entry name" value="PUTATIVE (AFU_ORTHOLOGUE AFUA_8G07350)-RELATED"/>
    <property type="match status" value="1"/>
</dbReference>
<evidence type="ECO:0000313" key="3">
    <source>
        <dbReference type="Proteomes" id="UP000272117"/>
    </source>
</evidence>
<comment type="caution">
    <text evidence="2">The sequence shown here is derived from an EMBL/GenBank/DDBJ whole genome shotgun (WGS) entry which is preliminary data.</text>
</comment>
<dbReference type="PANTHER" id="PTHR36440:SF1">
    <property type="entry name" value="PUTATIVE (AFU_ORTHOLOGUE AFUA_8G07350)-RELATED"/>
    <property type="match status" value="1"/>
</dbReference>
<sequence length="189" mass="21530">MPVVSSLPRTLVNPLIKDKVTFLKTAAETNGAYTLVEVELAPGGGNNLHYHVDYIEVFEVVEGTLGVQCGKENFHLQPGETATVPRKAVHRFYNPSQQERVIFHVTIKPARQFEELLRIGYGLATDGKTNQKGVPNIWYLALMFEKGETYFPSIPFWLQRGLVKVFAKIARFLGMDQHLHKYYLERSHN</sequence>
<dbReference type="Gene3D" id="2.60.120.10">
    <property type="entry name" value="Jelly Rolls"/>
    <property type="match status" value="1"/>
</dbReference>
<dbReference type="InterPro" id="IPR014710">
    <property type="entry name" value="RmlC-like_jellyroll"/>
</dbReference>
<proteinExistence type="predicted"/>
<accession>A0A3M9MT34</accession>
<organism evidence="2 3">
    <name type="scientific">Rufibacter latericius</name>
    <dbReference type="NCBI Taxonomy" id="2487040"/>
    <lineage>
        <taxon>Bacteria</taxon>
        <taxon>Pseudomonadati</taxon>
        <taxon>Bacteroidota</taxon>
        <taxon>Cytophagia</taxon>
        <taxon>Cytophagales</taxon>
        <taxon>Hymenobacteraceae</taxon>
        <taxon>Rufibacter</taxon>
    </lineage>
</organism>
<dbReference type="OrthoDB" id="72027at2"/>
<dbReference type="SUPFAM" id="SSF51182">
    <property type="entry name" value="RmlC-like cupins"/>
    <property type="match status" value="1"/>
</dbReference>
<gene>
    <name evidence="2" type="ORF">EFB08_08605</name>
</gene>
<dbReference type="EMBL" id="RJJD01000004">
    <property type="protein sequence ID" value="RNI28686.1"/>
    <property type="molecule type" value="Genomic_DNA"/>
</dbReference>
<keyword evidence="3" id="KW-1185">Reference proteome</keyword>
<dbReference type="Pfam" id="PF07883">
    <property type="entry name" value="Cupin_2"/>
    <property type="match status" value="1"/>
</dbReference>
<dbReference type="AlphaFoldDB" id="A0A3M9MT34"/>